<evidence type="ECO:0000256" key="15">
    <source>
        <dbReference type="SAM" id="Phobius"/>
    </source>
</evidence>
<dbReference type="FunFam" id="3.40.50.2300:FF:000081">
    <property type="entry name" value="Glutamate receptor"/>
    <property type="match status" value="1"/>
</dbReference>
<protein>
    <recommendedName>
        <fullName evidence="13">Glutamate receptor</fullName>
    </recommendedName>
</protein>
<dbReference type="InterPro" id="IPR019594">
    <property type="entry name" value="Glu/Gly-bd"/>
</dbReference>
<keyword evidence="10" id="KW-0325">Glycoprotein</keyword>
<dbReference type="SUPFAM" id="SSF53822">
    <property type="entry name" value="Periplasmic binding protein-like I"/>
    <property type="match status" value="1"/>
</dbReference>
<dbReference type="CDD" id="cd19990">
    <property type="entry name" value="PBP1_GABAb_receptor_plant"/>
    <property type="match status" value="1"/>
</dbReference>
<dbReference type="PRINTS" id="PR01176">
    <property type="entry name" value="GABABRECEPTR"/>
</dbReference>
<keyword evidence="11 13" id="KW-1071">Ligand-gated ion channel</keyword>
<evidence type="ECO:0000313" key="17">
    <source>
        <dbReference type="EMBL" id="THG02465.1"/>
    </source>
</evidence>
<dbReference type="FunFam" id="3.40.190.10:FF:000175">
    <property type="entry name" value="Glutamate receptor"/>
    <property type="match status" value="1"/>
</dbReference>
<feature type="domain" description="Ionotropic glutamate receptor C-terminal" evidence="16">
    <location>
        <begin position="534"/>
        <end position="854"/>
    </location>
</feature>
<keyword evidence="5" id="KW-0732">Signal</keyword>
<dbReference type="SUPFAM" id="SSF53850">
    <property type="entry name" value="Periplasmic binding protein-like II"/>
    <property type="match status" value="1"/>
</dbReference>
<dbReference type="Proteomes" id="UP000306102">
    <property type="component" value="Unassembled WGS sequence"/>
</dbReference>
<evidence type="ECO:0000256" key="13">
    <source>
        <dbReference type="PIRNR" id="PIRNR037090"/>
    </source>
</evidence>
<dbReference type="Pfam" id="PF00060">
    <property type="entry name" value="Lig_chan"/>
    <property type="match status" value="1"/>
</dbReference>
<evidence type="ECO:0000259" key="16">
    <source>
        <dbReference type="SMART" id="SM00079"/>
    </source>
</evidence>
<dbReference type="Gene3D" id="1.10.287.70">
    <property type="match status" value="2"/>
</dbReference>
<dbReference type="PANTHER" id="PTHR18966">
    <property type="entry name" value="IONOTROPIC GLUTAMATE RECEPTOR"/>
    <property type="match status" value="1"/>
</dbReference>
<dbReference type="GO" id="GO:0016020">
    <property type="term" value="C:membrane"/>
    <property type="evidence" value="ECO:0007669"/>
    <property type="project" value="UniProtKB-SubCell"/>
</dbReference>
<evidence type="ECO:0000256" key="3">
    <source>
        <dbReference type="ARBA" id="ARBA00022448"/>
    </source>
</evidence>
<evidence type="ECO:0000256" key="2">
    <source>
        <dbReference type="ARBA" id="ARBA00008685"/>
    </source>
</evidence>
<feature type="region of interest" description="Disordered" evidence="14">
    <location>
        <begin position="500"/>
        <end position="520"/>
    </location>
</feature>
<name>A0A4S4DI59_CAMSN</name>
<keyword evidence="18" id="KW-1185">Reference proteome</keyword>
<feature type="transmembrane region" description="Helical" evidence="15">
    <location>
        <begin position="693"/>
        <end position="717"/>
    </location>
</feature>
<dbReference type="InterPro" id="IPR015683">
    <property type="entry name" value="Ionotropic_Glu_rcpt"/>
</dbReference>
<dbReference type="AlphaFoldDB" id="A0A4S4DI59"/>
<dbReference type="InterPro" id="IPR017103">
    <property type="entry name" value="Iontropic_Glu_rcpt_pln"/>
</dbReference>
<dbReference type="CDD" id="cd13686">
    <property type="entry name" value="GluR_Plant"/>
    <property type="match status" value="1"/>
</dbReference>
<dbReference type="Gene3D" id="3.40.190.10">
    <property type="entry name" value="Periplasmic binding protein-like II"/>
    <property type="match status" value="2"/>
</dbReference>
<keyword evidence="6 15" id="KW-1133">Transmembrane helix</keyword>
<evidence type="ECO:0000256" key="8">
    <source>
        <dbReference type="ARBA" id="ARBA00023136"/>
    </source>
</evidence>
<dbReference type="FunFam" id="3.40.190.10:FF:000054">
    <property type="entry name" value="Glutamate receptor"/>
    <property type="match status" value="1"/>
</dbReference>
<keyword evidence="9 13" id="KW-0675">Receptor</keyword>
<dbReference type="Pfam" id="PF01094">
    <property type="entry name" value="ANF_receptor"/>
    <property type="match status" value="1"/>
</dbReference>
<keyword evidence="12 13" id="KW-0407">Ion channel</keyword>
<evidence type="ECO:0000256" key="9">
    <source>
        <dbReference type="ARBA" id="ARBA00023170"/>
    </source>
</evidence>
<keyword evidence="3 13" id="KW-0813">Transport</keyword>
<accession>A0A4S4DI59</accession>
<dbReference type="EMBL" id="SDRB02011188">
    <property type="protein sequence ID" value="THG02465.1"/>
    <property type="molecule type" value="Genomic_DNA"/>
</dbReference>
<evidence type="ECO:0000256" key="12">
    <source>
        <dbReference type="ARBA" id="ARBA00023303"/>
    </source>
</evidence>
<dbReference type="GO" id="GO:0015276">
    <property type="term" value="F:ligand-gated monoatomic ion channel activity"/>
    <property type="evidence" value="ECO:0007669"/>
    <property type="project" value="InterPro"/>
</dbReference>
<dbReference type="Pfam" id="PF10613">
    <property type="entry name" value="Lig_chan-Glu_bd"/>
    <property type="match status" value="1"/>
</dbReference>
<dbReference type="PIRSF" id="PIRSF037090">
    <property type="entry name" value="Iontro_Glu-like_rcpt_pln"/>
    <property type="match status" value="1"/>
</dbReference>
<evidence type="ECO:0000256" key="11">
    <source>
        <dbReference type="ARBA" id="ARBA00023286"/>
    </source>
</evidence>
<evidence type="ECO:0000256" key="1">
    <source>
        <dbReference type="ARBA" id="ARBA00004141"/>
    </source>
</evidence>
<dbReference type="SMART" id="SM00079">
    <property type="entry name" value="PBPe"/>
    <property type="match status" value="1"/>
</dbReference>
<evidence type="ECO:0000256" key="7">
    <source>
        <dbReference type="ARBA" id="ARBA00023065"/>
    </source>
</evidence>
<feature type="transmembrane region" description="Helical" evidence="15">
    <location>
        <begin position="876"/>
        <end position="898"/>
    </location>
</feature>
<feature type="transmembrane region" description="Helical" evidence="15">
    <location>
        <begin position="653"/>
        <end position="673"/>
    </location>
</feature>
<comment type="function">
    <text evidence="13">Glutamate-gated receptor that probably acts as non-selective cation channel.</text>
</comment>
<evidence type="ECO:0000256" key="4">
    <source>
        <dbReference type="ARBA" id="ARBA00022692"/>
    </source>
</evidence>
<comment type="similarity">
    <text evidence="2 13">Belongs to the glutamate-gated ion channel (TC 1.A.10.1) family.</text>
</comment>
<keyword evidence="8 13" id="KW-0472">Membrane</keyword>
<dbReference type="InterPro" id="IPR028082">
    <property type="entry name" value="Peripla_BP_I"/>
</dbReference>
<dbReference type="InterPro" id="IPR044440">
    <property type="entry name" value="GABAb_receptor_plant_PBP1"/>
</dbReference>
<gene>
    <name evidence="17" type="ORF">TEA_022435</name>
</gene>
<organism evidence="17 18">
    <name type="scientific">Camellia sinensis var. sinensis</name>
    <name type="common">China tea</name>
    <dbReference type="NCBI Taxonomy" id="542762"/>
    <lineage>
        <taxon>Eukaryota</taxon>
        <taxon>Viridiplantae</taxon>
        <taxon>Streptophyta</taxon>
        <taxon>Embryophyta</taxon>
        <taxon>Tracheophyta</taxon>
        <taxon>Spermatophyta</taxon>
        <taxon>Magnoliopsida</taxon>
        <taxon>eudicotyledons</taxon>
        <taxon>Gunneridae</taxon>
        <taxon>Pentapetalae</taxon>
        <taxon>asterids</taxon>
        <taxon>Ericales</taxon>
        <taxon>Theaceae</taxon>
        <taxon>Camellia</taxon>
    </lineage>
</organism>
<dbReference type="InterPro" id="IPR001828">
    <property type="entry name" value="ANF_lig-bd_rcpt"/>
</dbReference>
<evidence type="ECO:0000256" key="14">
    <source>
        <dbReference type="SAM" id="MobiDB-lite"/>
    </source>
</evidence>
<keyword evidence="7 13" id="KW-0406">Ion transport</keyword>
<evidence type="ECO:0000256" key="10">
    <source>
        <dbReference type="ARBA" id="ARBA00023180"/>
    </source>
</evidence>
<sequence length="958" mass="106942">MTANPPPVSTSASHHHRNPYLATHRHHNPHLGFRGLNMVGVDEEKWGDGDNKWCSGGDREGVFKLQTMKFTVMIPQTLFILIILGGSVYCERPSVVNVGAIFSFDSVIGRVAKAAMEAAASDINADPRILSGTELKLIMEDTNCSVFMGSIEAFQVIEKEVVAIIGPQSSSIAHMISLIANGLQVPLVSYAASDPTLSALQFPYFFRTTQSDSYQMAAMADLIDFYGWKEVIAIFVDDEYGRNGISALNDELAKKMSKVSFKLTLPTQYDLSDLTYLLNKSKLLGPRVYVVHINPDPGLRIFTVAQKLHMMTGNYVWLATDWLSATLDTFSTENQSSLKILEGVVGLRQHIPQTVQKKAFLSRWRKMQKNGLIHSELNVYGFYAYDTVWAVAHAIDKFLNEHNNMTFSFTDKLHNEKGTETQLGKLKVFDGGKVLLKKLKDTNFTGLTGQIQFTTDRNLVNSDYDVINIAQMAIHGVGYWSSFSGLSTLPPETLKEEQINHSHPDQNLDNVTWPGGTTEKPRGWVVASNERPLRIGVPNRASFVEFVTESHSSHKIQGYCIDVFNEARKLVPYDIPFKFEPFGHGQSNPNYNELVKKVADDVFDAVVGDIAIVTNRTKIVDFTQPYAITGLVIVAPISDSKSTAWVFLKPFTVEMWCVTAASFVMIAVVIWILEHRVNDDFREEDTVSTLGRLVMVVWLFLLMVITSSYTASLTSILTVQQLSSSSITGIDSLIAGDWPIGYQVGSFAYSYMTEILYIPQSRLISLGSPEEYDKALRLGPSNGGVAAIVDELPYVELFLSQQTDFGIVGQSFTRSGWGFAFQRDSPLAYDMSTAILKLAETGRLEEIHDNWFCKAGCAADRRKTPEPNELQMSSFWALYLLCGVFTLTALLVFFLRTIRQYIRYKRKLMEPSSPSSSASTSTPCSKVIYNFFDFIDEKEEAIKKSVTQHGNAQPPQVC</sequence>
<proteinExistence type="inferred from homology"/>
<evidence type="ECO:0000256" key="5">
    <source>
        <dbReference type="ARBA" id="ARBA00022729"/>
    </source>
</evidence>
<reference evidence="17 18" key="1">
    <citation type="journal article" date="2018" name="Proc. Natl. Acad. Sci. U.S.A.">
        <title>Draft genome sequence of Camellia sinensis var. sinensis provides insights into the evolution of the tea genome and tea quality.</title>
        <authorList>
            <person name="Wei C."/>
            <person name="Yang H."/>
            <person name="Wang S."/>
            <person name="Zhao J."/>
            <person name="Liu C."/>
            <person name="Gao L."/>
            <person name="Xia E."/>
            <person name="Lu Y."/>
            <person name="Tai Y."/>
            <person name="She G."/>
            <person name="Sun J."/>
            <person name="Cao H."/>
            <person name="Tong W."/>
            <person name="Gao Q."/>
            <person name="Li Y."/>
            <person name="Deng W."/>
            <person name="Jiang X."/>
            <person name="Wang W."/>
            <person name="Chen Q."/>
            <person name="Zhang S."/>
            <person name="Li H."/>
            <person name="Wu J."/>
            <person name="Wang P."/>
            <person name="Li P."/>
            <person name="Shi C."/>
            <person name="Zheng F."/>
            <person name="Jian J."/>
            <person name="Huang B."/>
            <person name="Shan D."/>
            <person name="Shi M."/>
            <person name="Fang C."/>
            <person name="Yue Y."/>
            <person name="Li F."/>
            <person name="Li D."/>
            <person name="Wei S."/>
            <person name="Han B."/>
            <person name="Jiang C."/>
            <person name="Yin Y."/>
            <person name="Xia T."/>
            <person name="Zhang Z."/>
            <person name="Bennetzen J.L."/>
            <person name="Zhao S."/>
            <person name="Wan X."/>
        </authorList>
    </citation>
    <scope>NUCLEOTIDE SEQUENCE [LARGE SCALE GENOMIC DNA]</scope>
    <source>
        <strain evidence="18">cv. Shuchazao</strain>
        <tissue evidence="17">Leaf</tissue>
    </source>
</reference>
<dbReference type="InterPro" id="IPR001320">
    <property type="entry name" value="Iontro_rcpt_C"/>
</dbReference>
<comment type="subcellular location">
    <subcellularLocation>
        <location evidence="1">Membrane</location>
        <topology evidence="1">Multi-pass membrane protein</topology>
    </subcellularLocation>
</comment>
<evidence type="ECO:0000313" key="18">
    <source>
        <dbReference type="Proteomes" id="UP000306102"/>
    </source>
</evidence>
<dbReference type="Gene3D" id="3.40.50.2300">
    <property type="match status" value="2"/>
</dbReference>
<evidence type="ECO:0000256" key="6">
    <source>
        <dbReference type="ARBA" id="ARBA00022989"/>
    </source>
</evidence>
<comment type="caution">
    <text evidence="17">The sequence shown here is derived from an EMBL/GenBank/DDBJ whole genome shotgun (WGS) entry which is preliminary data.</text>
</comment>
<keyword evidence="4 15" id="KW-0812">Transmembrane</keyword>